<dbReference type="AlphaFoldDB" id="A0A366X068"/>
<dbReference type="EMBL" id="QOCE01000029">
    <property type="protein sequence ID" value="RBW55586.1"/>
    <property type="molecule type" value="Genomic_DNA"/>
</dbReference>
<evidence type="ECO:0000313" key="1">
    <source>
        <dbReference type="EMBL" id="RBW55586.1"/>
    </source>
</evidence>
<organism evidence="1 2">
    <name type="scientific">Phaeobacter gallaeciensis</name>
    <dbReference type="NCBI Taxonomy" id="60890"/>
    <lineage>
        <taxon>Bacteria</taxon>
        <taxon>Pseudomonadati</taxon>
        <taxon>Pseudomonadota</taxon>
        <taxon>Alphaproteobacteria</taxon>
        <taxon>Rhodobacterales</taxon>
        <taxon>Roseobacteraceae</taxon>
        <taxon>Phaeobacter</taxon>
    </lineage>
</organism>
<accession>A0A366X068</accession>
<dbReference type="InterPro" id="IPR036691">
    <property type="entry name" value="Endo/exonu/phosph_ase_sf"/>
</dbReference>
<dbReference type="Gene3D" id="3.60.10.10">
    <property type="entry name" value="Endonuclease/exonuclease/phosphatase"/>
    <property type="match status" value="1"/>
</dbReference>
<protein>
    <recommendedName>
        <fullName evidence="3">Endonuclease</fullName>
    </recommendedName>
</protein>
<comment type="caution">
    <text evidence="1">The sequence shown here is derived from an EMBL/GenBank/DDBJ whole genome shotgun (WGS) entry which is preliminary data.</text>
</comment>
<evidence type="ECO:0008006" key="3">
    <source>
        <dbReference type="Google" id="ProtNLM"/>
    </source>
</evidence>
<reference evidence="1 2" key="1">
    <citation type="submission" date="2018-07" db="EMBL/GenBank/DDBJ databases">
        <title>Modular assembly of carbohydrate-degrading microbial communities in the ocean.</title>
        <authorList>
            <person name="Enke T.N."/>
            <person name="Datta M.S."/>
            <person name="Schwartzman J.A."/>
            <person name="Cermak N."/>
            <person name="Schmitz D.A."/>
            <person name="Barrere J."/>
            <person name="Cordero O.X."/>
        </authorList>
    </citation>
    <scope>NUCLEOTIDE SEQUENCE [LARGE SCALE GENOMIC DNA]</scope>
    <source>
        <strain evidence="1 2">C3M10</strain>
    </source>
</reference>
<dbReference type="CDD" id="cd10283">
    <property type="entry name" value="MnuA_DNase1-like"/>
    <property type="match status" value="1"/>
</dbReference>
<dbReference type="Proteomes" id="UP000252706">
    <property type="component" value="Unassembled WGS sequence"/>
</dbReference>
<sequence>MSSYLQLKTKIRSEQHRLRAVRTLKGLRARLEAVIPPKEAQNTLLFATWNLRDFGRADRRGYGPRLEEMLFYIAEVLSKFDFVAVQEVHQLNEWLEIMEILGPDYGYICSEAEDEFLGGSGQRMMFVFDRRKVQFVNSAGEIALPNTLGQSEAAEHGARDLLSKGKQFSRPPYAAHFCTQGLRFSTCTAHFNYGAEIGDKLRQRMQEMKQVIGYFSQRADRALKEKSAMILLGDFNIVYPGHQVMQLLEDEGFVVPEVLKTRSNYRQNKFYDQIAFKTDPAVIAYREEGKEPNAGVVKLFEMILTEADAEAYMPDAAETPNGARKSDPALCSYYRDWKTYQLSDHCPVWARVEINTAKTYFEDLEDQLRQE</sequence>
<gene>
    <name evidence="1" type="ORF">DS909_10820</name>
</gene>
<evidence type="ECO:0000313" key="2">
    <source>
        <dbReference type="Proteomes" id="UP000252706"/>
    </source>
</evidence>
<proteinExistence type="predicted"/>
<name>A0A366X068_9RHOB</name>
<dbReference type="SUPFAM" id="SSF56219">
    <property type="entry name" value="DNase I-like"/>
    <property type="match status" value="1"/>
</dbReference>